<dbReference type="SUPFAM" id="SSF50939">
    <property type="entry name" value="Sialidases"/>
    <property type="match status" value="1"/>
</dbReference>
<dbReference type="RefSeq" id="WP_185004197.1">
    <property type="nucleotide sequence ID" value="NZ_BAAAUI010000004.1"/>
</dbReference>
<keyword evidence="3" id="KW-1185">Reference proteome</keyword>
<dbReference type="CDD" id="cd15482">
    <property type="entry name" value="Sialidase_non-viral"/>
    <property type="match status" value="1"/>
</dbReference>
<gene>
    <name evidence="2" type="ORF">HNR67_004474</name>
</gene>
<dbReference type="SUPFAM" id="SSF48452">
    <property type="entry name" value="TPR-like"/>
    <property type="match status" value="2"/>
</dbReference>
<proteinExistence type="predicted"/>
<protein>
    <submittedName>
        <fullName evidence="2">Uncharacterized protein</fullName>
    </submittedName>
</protein>
<dbReference type="EMBL" id="JACHMH010000001">
    <property type="protein sequence ID" value="MBB4678356.1"/>
    <property type="molecule type" value="Genomic_DNA"/>
</dbReference>
<name>A0A7W7CBZ2_9PSEU</name>
<evidence type="ECO:0000313" key="3">
    <source>
        <dbReference type="Proteomes" id="UP000533598"/>
    </source>
</evidence>
<organism evidence="2 3">
    <name type="scientific">Crossiella cryophila</name>
    <dbReference type="NCBI Taxonomy" id="43355"/>
    <lineage>
        <taxon>Bacteria</taxon>
        <taxon>Bacillati</taxon>
        <taxon>Actinomycetota</taxon>
        <taxon>Actinomycetes</taxon>
        <taxon>Pseudonocardiales</taxon>
        <taxon>Pseudonocardiaceae</taxon>
        <taxon>Crossiella</taxon>
    </lineage>
</organism>
<feature type="chain" id="PRO_5030752689" evidence="1">
    <location>
        <begin position="32"/>
        <end position="1892"/>
    </location>
</feature>
<sequence>MTLTGFARRLVTPVVAMAVLAGGVAAPSAVAAEPGITPEQLASALFSAAVQLKDNGRTHDRNLLLSAELVDWRAKNPAATADALDRHAADVQRVVGLAVAPATERDLVPDTLGRGMEALYAIPEVDKGGKQLKVLLTALTKRDLKATDSPEEMRGVLQQFSVSSIDIAPQIWGAVRDVAGRDATLKDLWKTRLGKATVAETAAVDPAAPLDTLKQLPQIKKVIDVDAVQTAFQQGFPQGMAALTKQLTPLVKVLGDPNSPDTPLGKALAWVKEHVDPVTGEVKKPAEQELKELEEQAKKFDEYLDYVKGGLTAFATVAKVLSPRYAADLVKFADTLYKIGKHVLPMINAVAALGTAIAAGAAIGSIVPAIGTVIGAAVGLITTLVGLLASGGGGPSPELQAIQKMHTEMRESFKQLKDFLIAFHQHVNARFDRIDATLNLMFGEMLLKFDQVLIAIKQSNFQLTVDITRMHKELLGIAAKMESNHTQLLAALRAAAAQPFKEKLRKYLDYAAREGHPIPSFDDQTKANYKEGAEAFSVAGDILARSDVFMESATNDPPGTVLARNSATSAVNYLTTWAELNAGPKYGFGKPSTGVPNADLLAAAMRSYAVLMEQNPALAAQEKLVDPDGDGKFGVARVDDLLKAGQDVIGATRRLNQPEFKPPTGPWTATNNLLGDRLKDNARLIAGMANDFKSFETHLEVQDADRRFDLWGDRNQPVTGFMKHDTGPVQHCYRPADYPGIAGMPQLIWSDKLPAPLRMLKQLNPAMDLRTCWAHTFAIDHGYERYDLDQPTVIGCEWSPDPPVGCIKTVTKGSRKMVRINVEFQVRGIIPGQTNESALARMSGVGTVERCRFPGVQPHQDEPRDGKCTMNPADFYPKVQEAPKYDPTGTMAEDDTQLSYPQIDKSLAERKARYYRLLAAELTGAQPKLESAKAVDTNLRLLRGYLEVGFPTALQSDERFRELLYGTKAIPSSLNVRPARQGEVHPLAELFARASLNLSQQKDGLTDQTVFSKGELPNCTAAPAEVTTADPVARCVATISGLRRNALAERIEYYATDLVANPAAQDPQTIGALMRALRIQTKATHPDYQLEQPGEPNPVPPAEIGKTFGGLGGSSRATLGGKHFMVWQGKQDEVLVATSADGKAWWPPVTVSGPHTAGDVPAIATFQDKLIAVWRSGPFSWKDGNNERTIALSSSTDGKTWTEPTRLAPMPLATGGIGLSVHNERLQLLFKGADQGKYLTSSHDGKNWKRPQQVVNNGATAEAPGIISLNNGVLVQLWRGWAGDEALYTAFSNSGVEWTNQKVLNTSTARTPAAPSVALHNNKVFGIWRNAANDGLSVSDTGDGANWAAPRALHAQAHAVGTPSLGLVGGKLAATWRDATDLNRVSVSTSADGITWSAPEAISKLSAEARHQHNEAMLTEATRMWNRGEREQAVAKAKEALQLTRELVRESPGYAATLAQWIRTPVSGYLADTGKHDEAISLLDEAVALYRRLSVYEPQKFEHKLSEADTLVAQGTRIWNKGEKDKGRDRALAGIDLARPLVAKGPGFGSAFAQWIRTPVSGYLAETGKHDQAIALLGEAVTVYRKNAQLEPQKLEHRFNEADALVWQGTRIWNKGEKDKGRDKALEGIAVARTLAPKAAGFAAGFAQWIRTPVSGYLAETGKHDESIALLGEAIATYRQLAQQEPQKFEYKLNEADALVWQGYRIFYKGEKDKGRDKTLEGINLARTLVAKGPGYATAFAQWIRTPASGFLADTGKHDEAIALLGEAVTTYRQLAQQDPQQADHRLHEADALVWQGIRTWNKGDKAGGLTKVQEGHGVVRQISAKSPVYADHLATWLLNPGTDYAVGNGKKPEAVNMAKEAVEIYTRLTAADARYQAKLDAAKQKLTALQG</sequence>
<evidence type="ECO:0000256" key="1">
    <source>
        <dbReference type="SAM" id="SignalP"/>
    </source>
</evidence>
<evidence type="ECO:0000313" key="2">
    <source>
        <dbReference type="EMBL" id="MBB4678356.1"/>
    </source>
</evidence>
<comment type="caution">
    <text evidence="2">The sequence shown here is derived from an EMBL/GenBank/DDBJ whole genome shotgun (WGS) entry which is preliminary data.</text>
</comment>
<dbReference type="InterPro" id="IPR011990">
    <property type="entry name" value="TPR-like_helical_dom_sf"/>
</dbReference>
<dbReference type="Gene3D" id="2.120.10.10">
    <property type="match status" value="1"/>
</dbReference>
<dbReference type="Gene3D" id="1.25.40.10">
    <property type="entry name" value="Tetratricopeptide repeat domain"/>
    <property type="match status" value="2"/>
</dbReference>
<reference evidence="2 3" key="1">
    <citation type="submission" date="2020-08" db="EMBL/GenBank/DDBJ databases">
        <title>Sequencing the genomes of 1000 actinobacteria strains.</title>
        <authorList>
            <person name="Klenk H.-P."/>
        </authorList>
    </citation>
    <scope>NUCLEOTIDE SEQUENCE [LARGE SCALE GENOMIC DNA]</scope>
    <source>
        <strain evidence="2 3">DSM 44230</strain>
    </source>
</reference>
<dbReference type="InterPro" id="IPR036278">
    <property type="entry name" value="Sialidase_sf"/>
</dbReference>
<dbReference type="Proteomes" id="UP000533598">
    <property type="component" value="Unassembled WGS sequence"/>
</dbReference>
<accession>A0A7W7CBZ2</accession>
<feature type="signal peptide" evidence="1">
    <location>
        <begin position="1"/>
        <end position="31"/>
    </location>
</feature>
<keyword evidence="1" id="KW-0732">Signal</keyword>